<dbReference type="InterPro" id="IPR011009">
    <property type="entry name" value="Kinase-like_dom_sf"/>
</dbReference>
<keyword evidence="4" id="KW-1185">Reference proteome</keyword>
<dbReference type="GO" id="GO:0005524">
    <property type="term" value="F:ATP binding"/>
    <property type="evidence" value="ECO:0007669"/>
    <property type="project" value="InterPro"/>
</dbReference>
<dbReference type="AlphaFoldDB" id="A0A0C2WB44"/>
<dbReference type="OrthoDB" id="2747778at2759"/>
<reference evidence="3 4" key="1">
    <citation type="submission" date="2014-04" db="EMBL/GenBank/DDBJ databases">
        <title>Evolutionary Origins and Diversification of the Mycorrhizal Mutualists.</title>
        <authorList>
            <consortium name="DOE Joint Genome Institute"/>
            <consortium name="Mycorrhizal Genomics Consortium"/>
            <person name="Kohler A."/>
            <person name="Kuo A."/>
            <person name="Nagy L.G."/>
            <person name="Floudas D."/>
            <person name="Copeland A."/>
            <person name="Barry K.W."/>
            <person name="Cichocki N."/>
            <person name="Veneault-Fourrey C."/>
            <person name="LaButti K."/>
            <person name="Lindquist E.A."/>
            <person name="Lipzen A."/>
            <person name="Lundell T."/>
            <person name="Morin E."/>
            <person name="Murat C."/>
            <person name="Riley R."/>
            <person name="Ohm R."/>
            <person name="Sun H."/>
            <person name="Tunlid A."/>
            <person name="Henrissat B."/>
            <person name="Grigoriev I.V."/>
            <person name="Hibbett D.S."/>
            <person name="Martin F."/>
        </authorList>
    </citation>
    <scope>NUCLEOTIDE SEQUENCE [LARGE SCALE GENOMIC DNA]</scope>
    <source>
        <strain evidence="3 4">Koide BX008</strain>
    </source>
</reference>
<dbReference type="HOGENOM" id="CLU_818798_0_0_1"/>
<dbReference type="SUPFAM" id="SSF56112">
    <property type="entry name" value="Protein kinase-like (PK-like)"/>
    <property type="match status" value="1"/>
</dbReference>
<evidence type="ECO:0000313" key="3">
    <source>
        <dbReference type="EMBL" id="KIL58482.1"/>
    </source>
</evidence>
<dbReference type="PANTHER" id="PTHR38248">
    <property type="entry name" value="FUNK1 6"/>
    <property type="match status" value="1"/>
</dbReference>
<dbReference type="InterPro" id="IPR040976">
    <property type="entry name" value="Pkinase_fungal"/>
</dbReference>
<dbReference type="Proteomes" id="UP000054549">
    <property type="component" value="Unassembled WGS sequence"/>
</dbReference>
<organism evidence="3 4">
    <name type="scientific">Amanita muscaria (strain Koide BX008)</name>
    <dbReference type="NCBI Taxonomy" id="946122"/>
    <lineage>
        <taxon>Eukaryota</taxon>
        <taxon>Fungi</taxon>
        <taxon>Dikarya</taxon>
        <taxon>Basidiomycota</taxon>
        <taxon>Agaricomycotina</taxon>
        <taxon>Agaricomycetes</taxon>
        <taxon>Agaricomycetidae</taxon>
        <taxon>Agaricales</taxon>
        <taxon>Pluteineae</taxon>
        <taxon>Amanitaceae</taxon>
        <taxon>Amanita</taxon>
    </lineage>
</organism>
<evidence type="ECO:0000259" key="2">
    <source>
        <dbReference type="PROSITE" id="PS50011"/>
    </source>
</evidence>
<dbReference type="Gene3D" id="1.10.510.10">
    <property type="entry name" value="Transferase(Phosphotransferase) domain 1"/>
    <property type="match status" value="1"/>
</dbReference>
<evidence type="ECO:0000256" key="1">
    <source>
        <dbReference type="SAM" id="MobiDB-lite"/>
    </source>
</evidence>
<dbReference type="EMBL" id="KN818337">
    <property type="protein sequence ID" value="KIL58482.1"/>
    <property type="molecule type" value="Genomic_DNA"/>
</dbReference>
<evidence type="ECO:0000313" key="4">
    <source>
        <dbReference type="Proteomes" id="UP000054549"/>
    </source>
</evidence>
<protein>
    <recommendedName>
        <fullName evidence="2">Protein kinase domain-containing protein</fullName>
    </recommendedName>
</protein>
<feature type="region of interest" description="Disordered" evidence="1">
    <location>
        <begin position="1"/>
        <end position="27"/>
    </location>
</feature>
<dbReference type="Pfam" id="PF17667">
    <property type="entry name" value="Pkinase_fungal"/>
    <property type="match status" value="1"/>
</dbReference>
<dbReference type="PANTHER" id="PTHR38248:SF2">
    <property type="entry name" value="FUNK1 11"/>
    <property type="match status" value="1"/>
</dbReference>
<dbReference type="PROSITE" id="PS50011">
    <property type="entry name" value="PROTEIN_KINASE_DOM"/>
    <property type="match status" value="1"/>
</dbReference>
<accession>A0A0C2WB44</accession>
<dbReference type="InParanoid" id="A0A0C2WB44"/>
<sequence>MPIRPAIDATDGTPPIQMYTAPSSSSEENARWKTISEYAEFDGLVPLSHDADGNWRKSKAKIILVLSGLGRELATFKSTKELLCVFADAADTHQQALDKADILHRDVSPGSILITDEGRGALVDWDVHKHVDDTTKDISQSERTGTFQFLSARFVNLNYRAFESGPHSRLDDIESFILALQWIVLRFVHHGMHPITLGIELYTRFDEALPGSRGRMICQGRLTSIWDSLWMTCKNFKGILRDLLEDLGKIISVRYIPAEDMQEAQASYQDYQNERKLGPALKYTTMAARHAILLKQLEDTDWFRDRLRQAAEDPQCPTNDTSTPQAWERPVIGQKILYI</sequence>
<name>A0A0C2WB44_AMAMK</name>
<gene>
    <name evidence="3" type="ORF">M378DRAFT_170568</name>
</gene>
<proteinExistence type="predicted"/>
<feature type="domain" description="Protein kinase" evidence="2">
    <location>
        <begin position="1"/>
        <end position="268"/>
    </location>
</feature>
<dbReference type="GO" id="GO:0004672">
    <property type="term" value="F:protein kinase activity"/>
    <property type="evidence" value="ECO:0007669"/>
    <property type="project" value="InterPro"/>
</dbReference>
<dbReference type="InterPro" id="IPR000719">
    <property type="entry name" value="Prot_kinase_dom"/>
</dbReference>